<comment type="caution">
    <text evidence="2">The sequence shown here is derived from an EMBL/GenBank/DDBJ whole genome shotgun (WGS) entry which is preliminary data.</text>
</comment>
<protein>
    <submittedName>
        <fullName evidence="2">Uncharacterized protein</fullName>
    </submittedName>
</protein>
<feature type="compositionally biased region" description="Gly residues" evidence="1">
    <location>
        <begin position="98"/>
        <end position="117"/>
    </location>
</feature>
<dbReference type="PANTHER" id="PTHR36751:SF1">
    <property type="entry name" value="F3E22.8 PROTEIN"/>
    <property type="match status" value="1"/>
</dbReference>
<gene>
    <name evidence="2" type="ORF">MKW98_031259</name>
</gene>
<feature type="compositionally biased region" description="Acidic residues" evidence="1">
    <location>
        <begin position="80"/>
        <end position="89"/>
    </location>
</feature>
<evidence type="ECO:0000313" key="3">
    <source>
        <dbReference type="Proteomes" id="UP001202328"/>
    </source>
</evidence>
<sequence>MEILSIPDTVNVKFTSSPQKNPVYSKFLVNRDSYSRISSGLSPIDATAPPIVRRNLYKSAPRTLIRKRSRTRRKSLTGGDSDDGGDDGAENGFFGDDGPFGGSGSGSGSDGGGGGRGWSYSGGSNWDDDEDEELLASADPAFDFVYESLGLWLVD</sequence>
<dbReference type="PANTHER" id="PTHR36751">
    <property type="entry name" value="F3E22.8 PROTEIN"/>
    <property type="match status" value="1"/>
</dbReference>
<name>A0AAD4S4P0_9MAGN</name>
<evidence type="ECO:0000313" key="2">
    <source>
        <dbReference type="EMBL" id="KAI3863667.1"/>
    </source>
</evidence>
<dbReference type="AlphaFoldDB" id="A0AAD4S4P0"/>
<organism evidence="2 3">
    <name type="scientific">Papaver atlanticum</name>
    <dbReference type="NCBI Taxonomy" id="357466"/>
    <lineage>
        <taxon>Eukaryota</taxon>
        <taxon>Viridiplantae</taxon>
        <taxon>Streptophyta</taxon>
        <taxon>Embryophyta</taxon>
        <taxon>Tracheophyta</taxon>
        <taxon>Spermatophyta</taxon>
        <taxon>Magnoliopsida</taxon>
        <taxon>Ranunculales</taxon>
        <taxon>Papaveraceae</taxon>
        <taxon>Papaveroideae</taxon>
        <taxon>Papaver</taxon>
    </lineage>
</organism>
<evidence type="ECO:0000256" key="1">
    <source>
        <dbReference type="SAM" id="MobiDB-lite"/>
    </source>
</evidence>
<keyword evidence="3" id="KW-1185">Reference proteome</keyword>
<reference evidence="2" key="1">
    <citation type="submission" date="2022-04" db="EMBL/GenBank/DDBJ databases">
        <title>A functionally conserved STORR gene fusion in Papaver species that diverged 16.8 million years ago.</title>
        <authorList>
            <person name="Catania T."/>
        </authorList>
    </citation>
    <scope>NUCLEOTIDE SEQUENCE</scope>
    <source>
        <strain evidence="2">S-188037</strain>
    </source>
</reference>
<feature type="region of interest" description="Disordered" evidence="1">
    <location>
        <begin position="67"/>
        <end position="133"/>
    </location>
</feature>
<dbReference type="EMBL" id="JAJJMB010014022">
    <property type="protein sequence ID" value="KAI3863667.1"/>
    <property type="molecule type" value="Genomic_DNA"/>
</dbReference>
<dbReference type="Proteomes" id="UP001202328">
    <property type="component" value="Unassembled WGS sequence"/>
</dbReference>
<accession>A0AAD4S4P0</accession>
<proteinExistence type="predicted"/>